<evidence type="ECO:0000313" key="2">
    <source>
        <dbReference type="Proteomes" id="UP000290218"/>
    </source>
</evidence>
<name>A0A4Q1C750_9BACT</name>
<dbReference type="PIRSF" id="PIRSF029033">
    <property type="entry name" value="UCP029033"/>
    <property type="match status" value="1"/>
</dbReference>
<dbReference type="Gene3D" id="3.30.110.170">
    <property type="entry name" value="Protein of unknown function (DUF541), domain 1"/>
    <property type="match status" value="1"/>
</dbReference>
<dbReference type="PANTHER" id="PTHR34387:SF2">
    <property type="entry name" value="SLR1258 PROTEIN"/>
    <property type="match status" value="1"/>
</dbReference>
<sequence>MNPPSVSRPHLFGVLAGLALSAGLVFAATVLANAWTRIAESQVINVTGSARKNVRSDLVIWRASFSVEAPTLVEAQEKLRADHAKVAAFFSARGITGFAASPAEVRELVAKQRHEEDDTVTNVRVGYRLSHSIEVQSENVDLLPKLAGESGELLRQDVAFVSGGFDFIYTKAGEAKVEMMAEATRDARTRAEQIAVQGNRQIEALRNAKMGVVQINPLHSTATSWEGNNDTSAVEKTIIATITATFAMK</sequence>
<dbReference type="OrthoDB" id="9785289at2"/>
<proteinExistence type="predicted"/>
<protein>
    <submittedName>
        <fullName evidence="1">SIMPL domain-containing protein</fullName>
    </submittedName>
</protein>
<dbReference type="Proteomes" id="UP000290218">
    <property type="component" value="Unassembled WGS sequence"/>
</dbReference>
<evidence type="ECO:0000313" key="1">
    <source>
        <dbReference type="EMBL" id="RXK54727.1"/>
    </source>
</evidence>
<organism evidence="1 2">
    <name type="scientific">Oleiharenicola lentus</name>
    <dbReference type="NCBI Taxonomy" id="2508720"/>
    <lineage>
        <taxon>Bacteria</taxon>
        <taxon>Pseudomonadati</taxon>
        <taxon>Verrucomicrobiota</taxon>
        <taxon>Opitutia</taxon>
        <taxon>Opitutales</taxon>
        <taxon>Opitutaceae</taxon>
        <taxon>Oleiharenicola</taxon>
    </lineage>
</organism>
<dbReference type="Pfam" id="PF04402">
    <property type="entry name" value="SIMPL"/>
    <property type="match status" value="1"/>
</dbReference>
<accession>A0A4Q1C750</accession>
<dbReference type="RefSeq" id="WP_129046091.1">
    <property type="nucleotide sequence ID" value="NZ_SDHX01000001.1"/>
</dbReference>
<dbReference type="InterPro" id="IPR016907">
    <property type="entry name" value="UCP029033"/>
</dbReference>
<dbReference type="PANTHER" id="PTHR34387">
    <property type="entry name" value="SLR1258 PROTEIN"/>
    <property type="match status" value="1"/>
</dbReference>
<dbReference type="GO" id="GO:0006974">
    <property type="term" value="P:DNA damage response"/>
    <property type="evidence" value="ECO:0007669"/>
    <property type="project" value="TreeGrafter"/>
</dbReference>
<reference evidence="1 2" key="1">
    <citation type="submission" date="2019-01" db="EMBL/GenBank/DDBJ databases">
        <title>Lacunisphaera sp. strain TWA-58.</title>
        <authorList>
            <person name="Chen W.-M."/>
        </authorList>
    </citation>
    <scope>NUCLEOTIDE SEQUENCE [LARGE SCALE GENOMIC DNA]</scope>
    <source>
        <strain evidence="1 2">TWA-58</strain>
    </source>
</reference>
<keyword evidence="2" id="KW-1185">Reference proteome</keyword>
<dbReference type="Gene3D" id="3.30.70.2970">
    <property type="entry name" value="Protein of unknown function (DUF541), domain 2"/>
    <property type="match status" value="1"/>
</dbReference>
<dbReference type="AlphaFoldDB" id="A0A4Q1C750"/>
<gene>
    <name evidence="1" type="ORF">ESB00_02195</name>
</gene>
<comment type="caution">
    <text evidence="1">The sequence shown here is derived from an EMBL/GenBank/DDBJ whole genome shotgun (WGS) entry which is preliminary data.</text>
</comment>
<dbReference type="EMBL" id="SDHX01000001">
    <property type="protein sequence ID" value="RXK54727.1"/>
    <property type="molecule type" value="Genomic_DNA"/>
</dbReference>
<dbReference type="InterPro" id="IPR007497">
    <property type="entry name" value="SIMPL/DUF541"/>
</dbReference>
<dbReference type="InterPro" id="IPR052022">
    <property type="entry name" value="26kDa_periplasmic_antigen"/>
</dbReference>